<dbReference type="GO" id="GO:0016616">
    <property type="term" value="F:oxidoreductase activity, acting on the CH-OH group of donors, NAD or NADP as acceptor"/>
    <property type="evidence" value="ECO:0007669"/>
    <property type="project" value="TreeGrafter"/>
</dbReference>
<keyword evidence="5" id="KW-1185">Reference proteome</keyword>
<dbReference type="SUPFAM" id="SSF51735">
    <property type="entry name" value="NAD(P)-binding Rossmann-fold domains"/>
    <property type="match status" value="1"/>
</dbReference>
<evidence type="ECO:0000256" key="1">
    <source>
        <dbReference type="ARBA" id="ARBA00006484"/>
    </source>
</evidence>
<dbReference type="InterPro" id="IPR002347">
    <property type="entry name" value="SDR_fam"/>
</dbReference>
<dbReference type="PANTHER" id="PTHR42760:SF121">
    <property type="entry name" value="3-OXOACYL-(ACYL-CARRIER-PROTEIN) REDUCTASE"/>
    <property type="match status" value="1"/>
</dbReference>
<name>A0AA38MVT1_9AGAR</name>
<evidence type="ECO:0000256" key="3">
    <source>
        <dbReference type="RuleBase" id="RU000363"/>
    </source>
</evidence>
<protein>
    <submittedName>
        <fullName evidence="4">3-oxoacyl-reductase</fullName>
    </submittedName>
</protein>
<evidence type="ECO:0000313" key="5">
    <source>
        <dbReference type="Proteomes" id="UP001176059"/>
    </source>
</evidence>
<dbReference type="GO" id="GO:0006633">
    <property type="term" value="P:fatty acid biosynthetic process"/>
    <property type="evidence" value="ECO:0007669"/>
    <property type="project" value="TreeGrafter"/>
</dbReference>
<dbReference type="Pfam" id="PF00106">
    <property type="entry name" value="adh_short"/>
    <property type="match status" value="1"/>
</dbReference>
<dbReference type="Gene3D" id="3.40.50.720">
    <property type="entry name" value="NAD(P)-binding Rossmann-like Domain"/>
    <property type="match status" value="1"/>
</dbReference>
<comment type="similarity">
    <text evidence="1 3">Belongs to the short-chain dehydrogenases/reductases (SDR) family.</text>
</comment>
<dbReference type="EMBL" id="JANVFO010000071">
    <property type="protein sequence ID" value="KAJ3718036.1"/>
    <property type="molecule type" value="Genomic_DNA"/>
</dbReference>
<evidence type="ECO:0000313" key="4">
    <source>
        <dbReference type="EMBL" id="KAJ3718036.1"/>
    </source>
</evidence>
<gene>
    <name evidence="4" type="ORF">DFJ43DRAFT_1098788</name>
</gene>
<comment type="caution">
    <text evidence="4">The sequence shown here is derived from an EMBL/GenBank/DDBJ whole genome shotgun (WGS) entry which is preliminary data.</text>
</comment>
<dbReference type="FunFam" id="3.40.50.720:FF:000084">
    <property type="entry name" value="Short-chain dehydrogenase reductase"/>
    <property type="match status" value="1"/>
</dbReference>
<dbReference type="AlphaFoldDB" id="A0AA38MVT1"/>
<evidence type="ECO:0000256" key="2">
    <source>
        <dbReference type="ARBA" id="ARBA00022857"/>
    </source>
</evidence>
<keyword evidence="2" id="KW-0521">NADP</keyword>
<dbReference type="GO" id="GO:0048038">
    <property type="term" value="F:quinone binding"/>
    <property type="evidence" value="ECO:0007669"/>
    <property type="project" value="TreeGrafter"/>
</dbReference>
<dbReference type="PANTHER" id="PTHR42760">
    <property type="entry name" value="SHORT-CHAIN DEHYDROGENASES/REDUCTASES FAMILY MEMBER"/>
    <property type="match status" value="1"/>
</dbReference>
<dbReference type="InterPro" id="IPR036291">
    <property type="entry name" value="NAD(P)-bd_dom_sf"/>
</dbReference>
<organism evidence="4 5">
    <name type="scientific">Lentinula guzmanii</name>
    <dbReference type="NCBI Taxonomy" id="2804957"/>
    <lineage>
        <taxon>Eukaryota</taxon>
        <taxon>Fungi</taxon>
        <taxon>Dikarya</taxon>
        <taxon>Basidiomycota</taxon>
        <taxon>Agaricomycotina</taxon>
        <taxon>Agaricomycetes</taxon>
        <taxon>Agaricomycetidae</taxon>
        <taxon>Agaricales</taxon>
        <taxon>Marasmiineae</taxon>
        <taxon>Omphalotaceae</taxon>
        <taxon>Lentinula</taxon>
    </lineage>
</organism>
<accession>A0AA38MVT1</accession>
<dbReference type="PRINTS" id="PR00081">
    <property type="entry name" value="GDHRDH"/>
</dbReference>
<reference evidence="4" key="2">
    <citation type="journal article" date="2023" name="Proc. Natl. Acad. Sci. U.S.A.">
        <title>A global phylogenomic analysis of the shiitake genus Lentinula.</title>
        <authorList>
            <person name="Sierra-Patev S."/>
            <person name="Min B."/>
            <person name="Naranjo-Ortiz M."/>
            <person name="Looney B."/>
            <person name="Konkel Z."/>
            <person name="Slot J.C."/>
            <person name="Sakamoto Y."/>
            <person name="Steenwyk J.L."/>
            <person name="Rokas A."/>
            <person name="Carro J."/>
            <person name="Camarero S."/>
            <person name="Ferreira P."/>
            <person name="Molpeceres G."/>
            <person name="Ruiz-Duenas F.J."/>
            <person name="Serrano A."/>
            <person name="Henrissat B."/>
            <person name="Drula E."/>
            <person name="Hughes K.W."/>
            <person name="Mata J.L."/>
            <person name="Ishikawa N.K."/>
            <person name="Vargas-Isla R."/>
            <person name="Ushijima S."/>
            <person name="Smith C.A."/>
            <person name="Donoghue J."/>
            <person name="Ahrendt S."/>
            <person name="Andreopoulos W."/>
            <person name="He G."/>
            <person name="LaButti K."/>
            <person name="Lipzen A."/>
            <person name="Ng V."/>
            <person name="Riley R."/>
            <person name="Sandor L."/>
            <person name="Barry K."/>
            <person name="Martinez A.T."/>
            <person name="Xiao Y."/>
            <person name="Gibbons J.G."/>
            <person name="Terashima K."/>
            <person name="Grigoriev I.V."/>
            <person name="Hibbett D."/>
        </authorList>
    </citation>
    <scope>NUCLEOTIDE SEQUENCE</scope>
    <source>
        <strain evidence="4">ET3784</strain>
    </source>
</reference>
<sequence length="298" mass="32071">MAPMPFRMNSVFMLPRWTRSIHNTTTHLRSFTTTRLRAQSDSRSAIVTGAGRGIGRAIALRLAQDGFDICVNDLDKNIEDVNNVVKEIHLLGRSSVAFCGDVSSMTSVQEMIAASVAGLGPLNVMVANAGIAQVGWPMEIKEADMRRMFEVNVFGVVNSSIAAAQQFIKQGTKGKILNAASGVSFRTDPLLPMYSASKAAVRSITQSFAIELGKHGITVNGYAPGIVQSAMWEHIDTEMGKINGLPQGENFNAFTKSIALRRTSIPEDAAKLVSYLAGPDSDYVTGQTILVDGGLVYN</sequence>
<dbReference type="InterPro" id="IPR020904">
    <property type="entry name" value="Sc_DH/Rdtase_CS"/>
</dbReference>
<dbReference type="PRINTS" id="PR00080">
    <property type="entry name" value="SDRFAMILY"/>
</dbReference>
<dbReference type="PROSITE" id="PS00061">
    <property type="entry name" value="ADH_SHORT"/>
    <property type="match status" value="1"/>
</dbReference>
<dbReference type="Proteomes" id="UP001176059">
    <property type="component" value="Unassembled WGS sequence"/>
</dbReference>
<proteinExistence type="inferred from homology"/>
<reference evidence="4" key="1">
    <citation type="submission" date="2022-08" db="EMBL/GenBank/DDBJ databases">
        <authorList>
            <consortium name="DOE Joint Genome Institute"/>
            <person name="Min B."/>
            <person name="Sierra-Patev S."/>
            <person name="Naranjo-Ortiz M."/>
            <person name="Looney B."/>
            <person name="Konkel Z."/>
            <person name="Slot J.C."/>
            <person name="Sakamoto Y."/>
            <person name="Steenwyk J.L."/>
            <person name="Rokas A."/>
            <person name="Carro J."/>
            <person name="Camarero S."/>
            <person name="Ferreira P."/>
            <person name="Molpeceres G."/>
            <person name="Ruiz-duenas F.J."/>
            <person name="Serrano A."/>
            <person name="Henrissat B."/>
            <person name="Drula E."/>
            <person name="Hughes K.W."/>
            <person name="Mata J.L."/>
            <person name="Ishikawa N.K."/>
            <person name="Vargas-Isla R."/>
            <person name="Ushijima S."/>
            <person name="Smith C.A."/>
            <person name="Ahrendt S."/>
            <person name="Andreopoulos W."/>
            <person name="He G."/>
            <person name="LaButti K."/>
            <person name="Lipzen A."/>
            <person name="Ng V."/>
            <person name="Riley R."/>
            <person name="Sandor L."/>
            <person name="Barry K."/>
            <person name="Martinez A.T."/>
            <person name="Xiao Y."/>
            <person name="Gibbons J.G."/>
            <person name="Terashima K."/>
            <person name="Hibbett D.S."/>
            <person name="Grigoriev I.V."/>
        </authorList>
    </citation>
    <scope>NUCLEOTIDE SEQUENCE</scope>
    <source>
        <strain evidence="4">ET3784</strain>
    </source>
</reference>